<gene>
    <name evidence="2" type="ORF">SAMN05216508_11224</name>
</gene>
<protein>
    <submittedName>
        <fullName evidence="2">Uncharacterized protein</fullName>
    </submittedName>
</protein>
<dbReference type="Proteomes" id="UP000198817">
    <property type="component" value="Unassembled WGS sequence"/>
</dbReference>
<keyword evidence="3" id="KW-1185">Reference proteome</keyword>
<dbReference type="STRING" id="155865.SAMN05216515_11335"/>
<dbReference type="EMBL" id="FPBT01000012">
    <property type="protein sequence ID" value="SFU55803.1"/>
    <property type="molecule type" value="Genomic_DNA"/>
</dbReference>
<feature type="region of interest" description="Disordered" evidence="1">
    <location>
        <begin position="86"/>
        <end position="105"/>
    </location>
</feature>
<accession>A0A1I7H528</accession>
<evidence type="ECO:0000313" key="2">
    <source>
        <dbReference type="EMBL" id="SFU55803.1"/>
    </source>
</evidence>
<dbReference type="AlphaFoldDB" id="A0A1I7H528"/>
<evidence type="ECO:0000313" key="3">
    <source>
        <dbReference type="Proteomes" id="UP000198817"/>
    </source>
</evidence>
<organism evidence="2 3">
    <name type="scientific">Eubacterium pyruvativorans</name>
    <dbReference type="NCBI Taxonomy" id="155865"/>
    <lineage>
        <taxon>Bacteria</taxon>
        <taxon>Bacillati</taxon>
        <taxon>Bacillota</taxon>
        <taxon>Clostridia</taxon>
        <taxon>Eubacteriales</taxon>
        <taxon>Eubacteriaceae</taxon>
        <taxon>Eubacterium</taxon>
    </lineage>
</organism>
<dbReference type="RefSeq" id="WP_143099255.1">
    <property type="nucleotide sequence ID" value="NZ_FOWF01000013.1"/>
</dbReference>
<sequence>MEEVLLLRQRMAAETDNAACGALLGGQAAGESLLRSAFPEEMASGRMKARITREPGKAPRAEIILTRKDLRIVSEYRMERNMPCRSRFSIGSSREKEEETSISGE</sequence>
<proteinExistence type="predicted"/>
<reference evidence="2 3" key="1">
    <citation type="submission" date="2016-10" db="EMBL/GenBank/DDBJ databases">
        <authorList>
            <person name="de Groot N.N."/>
        </authorList>
    </citation>
    <scope>NUCLEOTIDE SEQUENCE [LARGE SCALE GENOMIC DNA]</scope>
    <source>
        <strain evidence="2 3">KHGC13</strain>
    </source>
</reference>
<name>A0A1I7H528_9FIRM</name>
<evidence type="ECO:0000256" key="1">
    <source>
        <dbReference type="SAM" id="MobiDB-lite"/>
    </source>
</evidence>